<dbReference type="HAMAP" id="MF_00040">
    <property type="entry name" value="RRF"/>
    <property type="match status" value="1"/>
</dbReference>
<evidence type="ECO:0000259" key="7">
    <source>
        <dbReference type="Pfam" id="PF01765"/>
    </source>
</evidence>
<dbReference type="Gene3D" id="3.30.1360.40">
    <property type="match status" value="1"/>
</dbReference>
<comment type="caution">
    <text evidence="8">The sequence shown here is derived from an EMBL/GenBank/DDBJ whole genome shotgun (WGS) entry which is preliminary data.</text>
</comment>
<dbReference type="EMBL" id="QFOT01000026">
    <property type="protein sequence ID" value="PZP56406.1"/>
    <property type="molecule type" value="Genomic_DNA"/>
</dbReference>
<name>A0A2W5HE65_9BACT</name>
<evidence type="ECO:0000256" key="4">
    <source>
        <dbReference type="ARBA" id="ARBA00022917"/>
    </source>
</evidence>
<dbReference type="GO" id="GO:0002184">
    <property type="term" value="P:cytoplasmic translational termination"/>
    <property type="evidence" value="ECO:0007669"/>
    <property type="project" value="TreeGrafter"/>
</dbReference>
<dbReference type="CDD" id="cd00520">
    <property type="entry name" value="RRF"/>
    <property type="match status" value="1"/>
</dbReference>
<dbReference type="NCBIfam" id="TIGR00496">
    <property type="entry name" value="frr"/>
    <property type="match status" value="1"/>
</dbReference>
<feature type="domain" description="Ribosome recycling factor" evidence="7">
    <location>
        <begin position="19"/>
        <end position="182"/>
    </location>
</feature>
<evidence type="ECO:0000256" key="5">
    <source>
        <dbReference type="ARBA" id="ARBA00025050"/>
    </source>
</evidence>
<dbReference type="GO" id="GO:0043023">
    <property type="term" value="F:ribosomal large subunit binding"/>
    <property type="evidence" value="ECO:0007669"/>
    <property type="project" value="TreeGrafter"/>
</dbReference>
<evidence type="ECO:0000313" key="8">
    <source>
        <dbReference type="EMBL" id="PZP56406.1"/>
    </source>
</evidence>
<dbReference type="Pfam" id="PF01765">
    <property type="entry name" value="RRF"/>
    <property type="match status" value="1"/>
</dbReference>
<proteinExistence type="inferred from homology"/>
<evidence type="ECO:0000256" key="6">
    <source>
        <dbReference type="HAMAP-Rule" id="MF_00040"/>
    </source>
</evidence>
<sequence>MSFNINEMKQRMQSTQENLEKEFVGLRTGRASTAMLDPVTVDVYGARMPLTQVATVGVPEARLLTVQVWDASQTKAVEKAIRDAGLGLNPQAEGTLIRVPVPELSTERRTELVKVAGKYAEAARVAIRNIRRDGMDAIKKLEKDKAISEDDAKRQSEDVQKATDGFIKKVDEILAQKEKDVMKV</sequence>
<dbReference type="PANTHER" id="PTHR20982:SF3">
    <property type="entry name" value="MITOCHONDRIAL RIBOSOME RECYCLING FACTOR PSEUDO 1"/>
    <property type="match status" value="1"/>
</dbReference>
<gene>
    <name evidence="6" type="primary">frr</name>
    <name evidence="8" type="ORF">DI586_03755</name>
</gene>
<dbReference type="AlphaFoldDB" id="A0A2W5HE65"/>
<evidence type="ECO:0000256" key="1">
    <source>
        <dbReference type="ARBA" id="ARBA00004496"/>
    </source>
</evidence>
<comment type="subcellular location">
    <subcellularLocation>
        <location evidence="1 6">Cytoplasm</location>
    </subcellularLocation>
</comment>
<dbReference type="Gene3D" id="1.10.132.20">
    <property type="entry name" value="Ribosome-recycling factor"/>
    <property type="match status" value="1"/>
</dbReference>
<dbReference type="InterPro" id="IPR036191">
    <property type="entry name" value="RRF_sf"/>
</dbReference>
<reference evidence="8 9" key="1">
    <citation type="submission" date="2017-08" db="EMBL/GenBank/DDBJ databases">
        <title>Infants hospitalized years apart are colonized by the same room-sourced microbial strains.</title>
        <authorList>
            <person name="Brooks B."/>
            <person name="Olm M.R."/>
            <person name="Firek B.A."/>
            <person name="Baker R."/>
            <person name="Thomas B.C."/>
            <person name="Morowitz M.J."/>
            <person name="Banfield J.F."/>
        </authorList>
    </citation>
    <scope>NUCLEOTIDE SEQUENCE [LARGE SCALE GENOMIC DNA]</scope>
    <source>
        <strain evidence="8">S2_006_000_R2_64</strain>
    </source>
</reference>
<dbReference type="InterPro" id="IPR023584">
    <property type="entry name" value="Ribosome_recyc_fac_dom"/>
</dbReference>
<dbReference type="PANTHER" id="PTHR20982">
    <property type="entry name" value="RIBOSOME RECYCLING FACTOR"/>
    <property type="match status" value="1"/>
</dbReference>
<evidence type="ECO:0000256" key="3">
    <source>
        <dbReference type="ARBA" id="ARBA00022490"/>
    </source>
</evidence>
<comment type="similarity">
    <text evidence="2 6">Belongs to the RRF family.</text>
</comment>
<dbReference type="GO" id="GO:0005829">
    <property type="term" value="C:cytosol"/>
    <property type="evidence" value="ECO:0007669"/>
    <property type="project" value="GOC"/>
</dbReference>
<evidence type="ECO:0000256" key="2">
    <source>
        <dbReference type="ARBA" id="ARBA00005912"/>
    </source>
</evidence>
<keyword evidence="4 6" id="KW-0648">Protein biosynthesis</keyword>
<dbReference type="FunFam" id="3.30.1360.40:FF:000001">
    <property type="entry name" value="Ribosome-recycling factor"/>
    <property type="match status" value="1"/>
</dbReference>
<organism evidence="8 9">
    <name type="scientific">Micavibrio aeruginosavorus</name>
    <dbReference type="NCBI Taxonomy" id="349221"/>
    <lineage>
        <taxon>Bacteria</taxon>
        <taxon>Pseudomonadati</taxon>
        <taxon>Bdellovibrionota</taxon>
        <taxon>Bdellovibrionia</taxon>
        <taxon>Bdellovibrionales</taxon>
        <taxon>Pseudobdellovibrionaceae</taxon>
        <taxon>Micavibrio</taxon>
    </lineage>
</organism>
<comment type="function">
    <text evidence="5 6">Responsible for the release of ribosomes from messenger RNA at the termination of protein biosynthesis. May increase the efficiency of translation by recycling ribosomes from one round of translation to another.</text>
</comment>
<dbReference type="FunFam" id="1.10.132.20:FF:000001">
    <property type="entry name" value="Ribosome-recycling factor"/>
    <property type="match status" value="1"/>
</dbReference>
<protein>
    <recommendedName>
        <fullName evidence="6">Ribosome-recycling factor</fullName>
        <shortName evidence="6">RRF</shortName>
    </recommendedName>
    <alternativeName>
        <fullName evidence="6">Ribosome-releasing factor</fullName>
    </alternativeName>
</protein>
<keyword evidence="3 6" id="KW-0963">Cytoplasm</keyword>
<dbReference type="Proteomes" id="UP000249739">
    <property type="component" value="Unassembled WGS sequence"/>
</dbReference>
<dbReference type="InterPro" id="IPR002661">
    <property type="entry name" value="Ribosome_recyc_fac"/>
</dbReference>
<evidence type="ECO:0000313" key="9">
    <source>
        <dbReference type="Proteomes" id="UP000249739"/>
    </source>
</evidence>
<dbReference type="SUPFAM" id="SSF55194">
    <property type="entry name" value="Ribosome recycling factor, RRF"/>
    <property type="match status" value="1"/>
</dbReference>
<accession>A0A2W5HE65</accession>